<keyword evidence="6" id="KW-0520">NAD</keyword>
<keyword evidence="3 6" id="KW-0808">Transferase</keyword>
<evidence type="ECO:0000313" key="7">
    <source>
        <dbReference type="EMBL" id="CAF1039811.1"/>
    </source>
</evidence>
<organism evidence="8 9">
    <name type="scientific">Didymodactylos carnosus</name>
    <dbReference type="NCBI Taxonomy" id="1234261"/>
    <lineage>
        <taxon>Eukaryota</taxon>
        <taxon>Metazoa</taxon>
        <taxon>Spiralia</taxon>
        <taxon>Gnathifera</taxon>
        <taxon>Rotifera</taxon>
        <taxon>Eurotatoria</taxon>
        <taxon>Bdelloidea</taxon>
        <taxon>Philodinida</taxon>
        <taxon>Philodinidae</taxon>
        <taxon>Didymodactylos</taxon>
    </lineage>
</organism>
<protein>
    <recommendedName>
        <fullName evidence="6">NAD(P)(+)--arginine ADP-ribosyltransferase</fullName>
        <ecNumber evidence="6">2.4.2.31</ecNumber>
    </recommendedName>
    <alternativeName>
        <fullName evidence="6">Mono(ADP-ribosyl)transferase</fullName>
    </alternativeName>
</protein>
<dbReference type="InterPro" id="IPR000768">
    <property type="entry name" value="ART"/>
</dbReference>
<dbReference type="Pfam" id="PF01129">
    <property type="entry name" value="ART"/>
    <property type="match status" value="1"/>
</dbReference>
<dbReference type="GO" id="GO:0016779">
    <property type="term" value="F:nucleotidyltransferase activity"/>
    <property type="evidence" value="ECO:0007669"/>
    <property type="project" value="UniProtKB-KW"/>
</dbReference>
<accession>A0A8S2JP06</accession>
<evidence type="ECO:0000313" key="9">
    <source>
        <dbReference type="Proteomes" id="UP000682733"/>
    </source>
</evidence>
<gene>
    <name evidence="7" type="ORF">OVA965_LOCUS16425</name>
    <name evidence="8" type="ORF">TMI583_LOCUS16434</name>
</gene>
<dbReference type="SUPFAM" id="SSF56399">
    <property type="entry name" value="ADP-ribosylation"/>
    <property type="match status" value="1"/>
</dbReference>
<dbReference type="Gene3D" id="3.90.176.10">
    <property type="entry name" value="Toxin ADP-ribosyltransferase, Chain A, domain 1"/>
    <property type="match status" value="1"/>
</dbReference>
<dbReference type="EC" id="2.4.2.31" evidence="6"/>
<dbReference type="PROSITE" id="PS51996">
    <property type="entry name" value="TR_MART"/>
    <property type="match status" value="1"/>
</dbReference>
<evidence type="ECO:0000256" key="4">
    <source>
        <dbReference type="ARBA" id="ARBA00022695"/>
    </source>
</evidence>
<evidence type="ECO:0000256" key="2">
    <source>
        <dbReference type="ARBA" id="ARBA00022676"/>
    </source>
</evidence>
<evidence type="ECO:0000256" key="5">
    <source>
        <dbReference type="ARBA" id="ARBA00047597"/>
    </source>
</evidence>
<comment type="similarity">
    <text evidence="1 6">Belongs to the Arg-specific ADP-ribosyltransferase family.</text>
</comment>
<dbReference type="EMBL" id="CAJNOK010007624">
    <property type="protein sequence ID" value="CAF1039811.1"/>
    <property type="molecule type" value="Genomic_DNA"/>
</dbReference>
<comment type="caution">
    <text evidence="8">The sequence shown here is derived from an EMBL/GenBank/DDBJ whole genome shotgun (WGS) entry which is preliminary data.</text>
</comment>
<reference evidence="8" key="1">
    <citation type="submission" date="2021-02" db="EMBL/GenBank/DDBJ databases">
        <authorList>
            <person name="Nowell W R."/>
        </authorList>
    </citation>
    <scope>NUCLEOTIDE SEQUENCE</scope>
</reference>
<dbReference type="EMBL" id="CAJOBA010007635">
    <property type="protein sequence ID" value="CAF3808017.1"/>
    <property type="molecule type" value="Genomic_DNA"/>
</dbReference>
<proteinExistence type="inferred from homology"/>
<evidence type="ECO:0000256" key="3">
    <source>
        <dbReference type="ARBA" id="ARBA00022679"/>
    </source>
</evidence>
<dbReference type="AlphaFoldDB" id="A0A8S2JP06"/>
<name>A0A8S2JP06_9BILA</name>
<keyword evidence="4" id="KW-0548">Nucleotidyltransferase</keyword>
<dbReference type="Proteomes" id="UP000682733">
    <property type="component" value="Unassembled WGS sequence"/>
</dbReference>
<evidence type="ECO:0000313" key="8">
    <source>
        <dbReference type="EMBL" id="CAF3808017.1"/>
    </source>
</evidence>
<evidence type="ECO:0000256" key="6">
    <source>
        <dbReference type="RuleBase" id="RU361228"/>
    </source>
</evidence>
<evidence type="ECO:0000256" key="1">
    <source>
        <dbReference type="ARBA" id="ARBA00009558"/>
    </source>
</evidence>
<comment type="catalytic activity">
    <reaction evidence="5 6">
        <text>L-arginyl-[protein] + NAD(+) = N(omega)-(ADP-D-ribosyl)-L-arginyl-[protein] + nicotinamide + H(+)</text>
        <dbReference type="Rhea" id="RHEA:19149"/>
        <dbReference type="Rhea" id="RHEA-COMP:10532"/>
        <dbReference type="Rhea" id="RHEA-COMP:15087"/>
        <dbReference type="ChEBI" id="CHEBI:15378"/>
        <dbReference type="ChEBI" id="CHEBI:17154"/>
        <dbReference type="ChEBI" id="CHEBI:29965"/>
        <dbReference type="ChEBI" id="CHEBI:57540"/>
        <dbReference type="ChEBI" id="CHEBI:142554"/>
        <dbReference type="EC" id="2.4.2.31"/>
    </reaction>
</comment>
<dbReference type="Proteomes" id="UP000677228">
    <property type="component" value="Unassembled WGS sequence"/>
</dbReference>
<keyword evidence="2 6" id="KW-0328">Glycosyltransferase</keyword>
<dbReference type="GO" id="GO:0106274">
    <property type="term" value="F:NAD+-protein-arginine ADP-ribosyltransferase activity"/>
    <property type="evidence" value="ECO:0007669"/>
    <property type="project" value="UniProtKB-EC"/>
</dbReference>
<keyword evidence="6" id="KW-0521">NADP</keyword>
<sequence length="265" mass="30420">MLDVALYSKALSAPISLFKHEDREQSIRDLSKESAMFMWFQLLFDTLLDSKQTEDSKNQMLTICEEQYKDNEVQLKKITEFRDQYSADTAIKWYTRDCFLYRMLNKALRAQNIDFIFNYRFFIIDLYNTLLKLHSSPSAVKAVNVYRGQMMSVEELQKLLNNVGGFISINTFLSTTIDCGVASEFSGTGAGRPLFESIVFDIEVTEDSATIKPFAEVQNFSHMKDENEVLFSVGTVLKIESVEQATDAVWYVRLISSSKGNEELQ</sequence>